<proteinExistence type="predicted"/>
<protein>
    <submittedName>
        <fullName evidence="3">Uncharacterized protein</fullName>
    </submittedName>
</protein>
<reference evidence="3" key="1">
    <citation type="submission" date="2022-11" db="UniProtKB">
        <authorList>
            <consortium name="WormBaseParasite"/>
        </authorList>
    </citation>
    <scope>IDENTIFICATION</scope>
</reference>
<feature type="transmembrane region" description="Helical" evidence="1">
    <location>
        <begin position="12"/>
        <end position="32"/>
    </location>
</feature>
<keyword evidence="2" id="KW-1185">Reference proteome</keyword>
<evidence type="ECO:0000256" key="1">
    <source>
        <dbReference type="SAM" id="Phobius"/>
    </source>
</evidence>
<dbReference type="AlphaFoldDB" id="A0A915DAN6"/>
<evidence type="ECO:0000313" key="3">
    <source>
        <dbReference type="WBParaSite" id="jg17636"/>
    </source>
</evidence>
<name>A0A915DAN6_9BILA</name>
<keyword evidence="1" id="KW-0472">Membrane</keyword>
<evidence type="ECO:0000313" key="2">
    <source>
        <dbReference type="Proteomes" id="UP000887574"/>
    </source>
</evidence>
<dbReference type="WBParaSite" id="jg17636">
    <property type="protein sequence ID" value="jg17636"/>
    <property type="gene ID" value="jg17636"/>
</dbReference>
<sequence>MLLKFSTVIISLPLLLLHLHLVLHLQFLYPLVHPPPRLHPRLHPHILPQPRLLPRQLLHLPSFPAPFLLLFLPLCHRSLCLCSSRTPTLLPCLHPLPDLRPLIPRLHQHTLHLLHQLLPDFSPLS</sequence>
<dbReference type="Proteomes" id="UP000887574">
    <property type="component" value="Unplaced"/>
</dbReference>
<keyword evidence="1" id="KW-1133">Transmembrane helix</keyword>
<organism evidence="2 3">
    <name type="scientific">Ditylenchus dipsaci</name>
    <dbReference type="NCBI Taxonomy" id="166011"/>
    <lineage>
        <taxon>Eukaryota</taxon>
        <taxon>Metazoa</taxon>
        <taxon>Ecdysozoa</taxon>
        <taxon>Nematoda</taxon>
        <taxon>Chromadorea</taxon>
        <taxon>Rhabditida</taxon>
        <taxon>Tylenchina</taxon>
        <taxon>Tylenchomorpha</taxon>
        <taxon>Sphaerularioidea</taxon>
        <taxon>Anguinidae</taxon>
        <taxon>Anguininae</taxon>
        <taxon>Ditylenchus</taxon>
    </lineage>
</organism>
<accession>A0A915DAN6</accession>
<keyword evidence="1" id="KW-0812">Transmembrane</keyword>